<protein>
    <recommendedName>
        <fullName evidence="3">Aminotransferase-like plant mobile domain-containing protein</fullName>
    </recommendedName>
</protein>
<keyword evidence="2" id="KW-1185">Reference proteome</keyword>
<evidence type="ECO:0000313" key="1">
    <source>
        <dbReference type="EMBL" id="MBA0638120.1"/>
    </source>
</evidence>
<proteinExistence type="predicted"/>
<gene>
    <name evidence="1" type="ORF">Godav_022370</name>
</gene>
<dbReference type="Proteomes" id="UP000593561">
    <property type="component" value="Unassembled WGS sequence"/>
</dbReference>
<sequence>MAPLPTHERLKPFVIRFEGPRLTVMLPRPIIKETLCEVALYKPISTLVEQESSITVYRKLLERSGFLKRGQYRSGVQVGPETYQRVHRENETRDAHIPSSMRRVYYHFRGHAITIGIAGGWLQDIFPKLRNDSTEVERIRYAQAYIFEIVRGYLMSDLSRNLVHLRWLLKLIDFRVSLINYATVDMHQTDRVLRQFGFCQLIPLTPEVLDDEHKINLRQSNTHWSVFFLEYIEIWENRYNHITTQELIIVPELACAPSYMPWFRIHGKPYLLSEEPINSAHTITGPNASSDDTHTTAPSDYARCVS</sequence>
<accession>A0A7J8TIY3</accession>
<reference evidence="1 2" key="1">
    <citation type="journal article" date="2019" name="Genome Biol. Evol.">
        <title>Insights into the evolution of the New World diploid cottons (Gossypium, subgenus Houzingenia) based on genome sequencing.</title>
        <authorList>
            <person name="Grover C.E."/>
            <person name="Arick M.A. 2nd"/>
            <person name="Thrash A."/>
            <person name="Conover J.L."/>
            <person name="Sanders W.S."/>
            <person name="Peterson D.G."/>
            <person name="Frelichowski J.E."/>
            <person name="Scheffler J.A."/>
            <person name="Scheffler B.E."/>
            <person name="Wendel J.F."/>
        </authorList>
    </citation>
    <scope>NUCLEOTIDE SEQUENCE [LARGE SCALE GENOMIC DNA]</scope>
    <source>
        <strain evidence="1">27</strain>
        <tissue evidence="1">Leaf</tissue>
    </source>
</reference>
<dbReference type="AlphaFoldDB" id="A0A7J8TIY3"/>
<dbReference type="EMBL" id="JABFAC010249975">
    <property type="protein sequence ID" value="MBA0638120.1"/>
    <property type="molecule type" value="Genomic_DNA"/>
</dbReference>
<evidence type="ECO:0000313" key="2">
    <source>
        <dbReference type="Proteomes" id="UP000593561"/>
    </source>
</evidence>
<organism evidence="1 2">
    <name type="scientific">Gossypium davidsonii</name>
    <name type="common">Davidson's cotton</name>
    <name type="synonym">Gossypium klotzschianum subsp. davidsonii</name>
    <dbReference type="NCBI Taxonomy" id="34287"/>
    <lineage>
        <taxon>Eukaryota</taxon>
        <taxon>Viridiplantae</taxon>
        <taxon>Streptophyta</taxon>
        <taxon>Embryophyta</taxon>
        <taxon>Tracheophyta</taxon>
        <taxon>Spermatophyta</taxon>
        <taxon>Magnoliopsida</taxon>
        <taxon>eudicotyledons</taxon>
        <taxon>Gunneridae</taxon>
        <taxon>Pentapetalae</taxon>
        <taxon>rosids</taxon>
        <taxon>malvids</taxon>
        <taxon>Malvales</taxon>
        <taxon>Malvaceae</taxon>
        <taxon>Malvoideae</taxon>
        <taxon>Gossypium</taxon>
    </lineage>
</organism>
<evidence type="ECO:0008006" key="3">
    <source>
        <dbReference type="Google" id="ProtNLM"/>
    </source>
</evidence>
<name>A0A7J8TIY3_GOSDV</name>
<comment type="caution">
    <text evidence="1">The sequence shown here is derived from an EMBL/GenBank/DDBJ whole genome shotgun (WGS) entry which is preliminary data.</text>
</comment>